<comment type="cofactor">
    <cofactor evidence="6">
        <name>Mg(2+)</name>
        <dbReference type="ChEBI" id="CHEBI:18420"/>
    </cofactor>
    <text evidence="6">Binds 1 Mg(2+) ion per trimer.</text>
</comment>
<gene>
    <name evidence="8" type="ORF">SAMN05421663_105136</name>
</gene>
<protein>
    <submittedName>
        <fullName evidence="8">PTS system, cellobiose-specific IIA component</fullName>
    </submittedName>
</protein>
<keyword evidence="4" id="KW-0598">Phosphotransferase system</keyword>
<reference evidence="9" key="1">
    <citation type="submission" date="2016-10" db="EMBL/GenBank/DDBJ databases">
        <authorList>
            <person name="Varghese N."/>
            <person name="Submissions S."/>
        </authorList>
    </citation>
    <scope>NUCLEOTIDE SEQUENCE [LARGE SCALE GENOMIC DNA]</scope>
    <source>
        <strain evidence="9">DSM 21620</strain>
    </source>
</reference>
<dbReference type="InterPro" id="IPR003188">
    <property type="entry name" value="PTS_IIA_lac/cel"/>
</dbReference>
<dbReference type="EMBL" id="FMZB01000005">
    <property type="protein sequence ID" value="SDC93299.1"/>
    <property type="molecule type" value="Genomic_DNA"/>
</dbReference>
<dbReference type="PROSITE" id="PS51095">
    <property type="entry name" value="PTS_EIIA_TYPE_3"/>
    <property type="match status" value="1"/>
</dbReference>
<keyword evidence="3" id="KW-0808">Transferase</keyword>
<dbReference type="Gene3D" id="1.20.58.80">
    <property type="entry name" value="Phosphotransferase system, lactose/cellobiose-type IIA subunit"/>
    <property type="match status" value="1"/>
</dbReference>
<proteinExistence type="predicted"/>
<dbReference type="Proteomes" id="UP000198666">
    <property type="component" value="Unassembled WGS sequence"/>
</dbReference>
<evidence type="ECO:0000256" key="2">
    <source>
        <dbReference type="ARBA" id="ARBA00022597"/>
    </source>
</evidence>
<evidence type="ECO:0000313" key="8">
    <source>
        <dbReference type="EMBL" id="SDC93299.1"/>
    </source>
</evidence>
<dbReference type="PANTHER" id="PTHR34382:SF10">
    <property type="entry name" value="PTS SYSTEM OLIGO-BETA-MANNOSIDE-SPECIFIC EIIA COMPONENT"/>
    <property type="match status" value="1"/>
</dbReference>
<evidence type="ECO:0000256" key="5">
    <source>
        <dbReference type="PIRSR" id="PIRSR000699-1"/>
    </source>
</evidence>
<name>A0A1G6QLQ8_9BACI</name>
<sequence>MKETLEEMQRAAFQIIAYAGEARSHYVEAMRLARGRDFEGAKSAMASGDKAYNQIHKVHVSFVQREATGEMLPFSLLLAHAEDQMLSSETIKIMAGEFLALCTELLPTSK</sequence>
<evidence type="ECO:0000256" key="6">
    <source>
        <dbReference type="PIRSR" id="PIRSR000699-2"/>
    </source>
</evidence>
<evidence type="ECO:0000256" key="3">
    <source>
        <dbReference type="ARBA" id="ARBA00022679"/>
    </source>
</evidence>
<dbReference type="PANTHER" id="PTHR34382">
    <property type="entry name" value="PTS SYSTEM N,N'-DIACETYLCHITOBIOSE-SPECIFIC EIIA COMPONENT"/>
    <property type="match status" value="1"/>
</dbReference>
<feature type="binding site" evidence="6">
    <location>
        <position position="83"/>
    </location>
    <ligand>
        <name>Mg(2+)</name>
        <dbReference type="ChEBI" id="CHEBI:18420"/>
        <note>ligand shared between all trimeric partners</note>
    </ligand>
</feature>
<dbReference type="GO" id="GO:0016740">
    <property type="term" value="F:transferase activity"/>
    <property type="evidence" value="ECO:0007669"/>
    <property type="project" value="UniProtKB-KW"/>
</dbReference>
<dbReference type="PIRSF" id="PIRSF000699">
    <property type="entry name" value="PTS_IILac_III"/>
    <property type="match status" value="1"/>
</dbReference>
<dbReference type="SUPFAM" id="SSF46973">
    <property type="entry name" value="Enzyme IIa from lactose specific PTS, IIa-lac"/>
    <property type="match status" value="1"/>
</dbReference>
<evidence type="ECO:0000256" key="4">
    <source>
        <dbReference type="ARBA" id="ARBA00022683"/>
    </source>
</evidence>
<dbReference type="RefSeq" id="WP_244499322.1">
    <property type="nucleotide sequence ID" value="NZ_FMZB01000005.1"/>
</dbReference>
<dbReference type="GO" id="GO:0009401">
    <property type="term" value="P:phosphoenolpyruvate-dependent sugar phosphotransferase system"/>
    <property type="evidence" value="ECO:0007669"/>
    <property type="project" value="UniProtKB-KW"/>
</dbReference>
<accession>A0A1G6QLQ8</accession>
<dbReference type="Pfam" id="PF02255">
    <property type="entry name" value="PTS_IIA"/>
    <property type="match status" value="1"/>
</dbReference>
<keyword evidence="1" id="KW-0813">Transport</keyword>
<keyword evidence="6" id="KW-0479">Metal-binding</keyword>
<evidence type="ECO:0000256" key="1">
    <source>
        <dbReference type="ARBA" id="ARBA00022448"/>
    </source>
</evidence>
<dbReference type="STRING" id="361279.SAMN05421663_105136"/>
<keyword evidence="6" id="KW-0460">Magnesium</keyword>
<organism evidence="8 9">
    <name type="scientific">Terribacillus halophilus</name>
    <dbReference type="NCBI Taxonomy" id="361279"/>
    <lineage>
        <taxon>Bacteria</taxon>
        <taxon>Bacillati</taxon>
        <taxon>Bacillota</taxon>
        <taxon>Bacilli</taxon>
        <taxon>Bacillales</taxon>
        <taxon>Bacillaceae</taxon>
        <taxon>Terribacillus</taxon>
    </lineage>
</organism>
<feature type="modified residue" description="Phosphohistidine; by HPr" evidence="7">
    <location>
        <position position="80"/>
    </location>
</feature>
<evidence type="ECO:0000256" key="7">
    <source>
        <dbReference type="PROSITE-ProRule" id="PRU00418"/>
    </source>
</evidence>
<evidence type="ECO:0000313" key="9">
    <source>
        <dbReference type="Proteomes" id="UP000198666"/>
    </source>
</evidence>
<dbReference type="AlphaFoldDB" id="A0A1G6QLQ8"/>
<dbReference type="InterPro" id="IPR036542">
    <property type="entry name" value="PTS_IIA_lac/cel_sf"/>
</dbReference>
<keyword evidence="2" id="KW-0762">Sugar transport</keyword>
<feature type="active site" description="Tele-phosphohistidine intermediate" evidence="5">
    <location>
        <position position="80"/>
    </location>
</feature>
<keyword evidence="9" id="KW-1185">Reference proteome</keyword>
<dbReference type="GO" id="GO:0046872">
    <property type="term" value="F:metal ion binding"/>
    <property type="evidence" value="ECO:0007669"/>
    <property type="project" value="UniProtKB-KW"/>
</dbReference>